<dbReference type="AlphaFoldDB" id="A0A7W7S9N7"/>
<organism evidence="1 2">
    <name type="scientific">Kitasatospora gansuensis</name>
    <dbReference type="NCBI Taxonomy" id="258050"/>
    <lineage>
        <taxon>Bacteria</taxon>
        <taxon>Bacillati</taxon>
        <taxon>Actinomycetota</taxon>
        <taxon>Actinomycetes</taxon>
        <taxon>Kitasatosporales</taxon>
        <taxon>Streptomycetaceae</taxon>
        <taxon>Kitasatospora</taxon>
    </lineage>
</organism>
<dbReference type="InterPro" id="IPR007061">
    <property type="entry name" value="MST-like"/>
</dbReference>
<dbReference type="EMBL" id="JACHJR010000001">
    <property type="protein sequence ID" value="MBB4946476.1"/>
    <property type="molecule type" value="Genomic_DNA"/>
</dbReference>
<sequence>MSPRPADLSTDTEREALVGFLDKQRASLLRKLDDLSDEDARRVPTASSLSLLGLLKHSGIWERRWFQIILAGHEHPAEWPAVDEEEGADFALGANDTVAQWRAFYETQVAINRELVAGMPLETRCAWPKMAGRNLRWVLLHMIEETARHAGHADIIRETLDGETGI</sequence>
<proteinExistence type="predicted"/>
<dbReference type="InterPro" id="IPR034660">
    <property type="entry name" value="DinB/YfiT-like"/>
</dbReference>
<dbReference type="SUPFAM" id="SSF109854">
    <property type="entry name" value="DinB/YfiT-like putative metalloenzymes"/>
    <property type="match status" value="1"/>
</dbReference>
<dbReference type="Gene3D" id="1.20.120.450">
    <property type="entry name" value="dinb family like domain"/>
    <property type="match status" value="1"/>
</dbReference>
<dbReference type="RefSeq" id="WP_184913513.1">
    <property type="nucleotide sequence ID" value="NZ_JACHJR010000001.1"/>
</dbReference>
<evidence type="ECO:0000313" key="1">
    <source>
        <dbReference type="EMBL" id="MBB4946476.1"/>
    </source>
</evidence>
<dbReference type="Proteomes" id="UP000573327">
    <property type="component" value="Unassembled WGS sequence"/>
</dbReference>
<accession>A0A7W7S9N7</accession>
<name>A0A7W7S9N7_9ACTN</name>
<keyword evidence="2" id="KW-1185">Reference proteome</keyword>
<protein>
    <submittedName>
        <fullName evidence="1">Putative damage-inducible protein DinB</fullName>
    </submittedName>
</protein>
<reference evidence="1 2" key="1">
    <citation type="submission" date="2020-08" db="EMBL/GenBank/DDBJ databases">
        <title>Sequencing the genomes of 1000 actinobacteria strains.</title>
        <authorList>
            <person name="Klenk H.-P."/>
        </authorList>
    </citation>
    <scope>NUCLEOTIDE SEQUENCE [LARGE SCALE GENOMIC DNA]</scope>
    <source>
        <strain evidence="1 2">DSM 44786</strain>
    </source>
</reference>
<evidence type="ECO:0000313" key="2">
    <source>
        <dbReference type="Proteomes" id="UP000573327"/>
    </source>
</evidence>
<comment type="caution">
    <text evidence="1">The sequence shown here is derived from an EMBL/GenBank/DDBJ whole genome shotgun (WGS) entry which is preliminary data.</text>
</comment>
<dbReference type="Pfam" id="PF04978">
    <property type="entry name" value="MST"/>
    <property type="match status" value="1"/>
</dbReference>
<gene>
    <name evidence="1" type="ORF">F4556_002011</name>
</gene>